<dbReference type="PANTHER" id="PTHR23276:SF2">
    <property type="entry name" value="PROTEIN PRRC1"/>
    <property type="match status" value="1"/>
</dbReference>
<keyword evidence="2" id="KW-1185">Reference proteome</keyword>
<dbReference type="GeneID" id="115888409"/>
<dbReference type="GO" id="GO:0005737">
    <property type="term" value="C:cytoplasm"/>
    <property type="evidence" value="ECO:0007669"/>
    <property type="project" value="TreeGrafter"/>
</dbReference>
<evidence type="ECO:0000313" key="2">
    <source>
        <dbReference type="Proteomes" id="UP000504635"/>
    </source>
</evidence>
<dbReference type="AlphaFoldDB" id="A0A6J2YLH1"/>
<organism evidence="2 3">
    <name type="scientific">Sitophilus oryzae</name>
    <name type="common">Rice weevil</name>
    <name type="synonym">Curculio oryzae</name>
    <dbReference type="NCBI Taxonomy" id="7048"/>
    <lineage>
        <taxon>Eukaryota</taxon>
        <taxon>Metazoa</taxon>
        <taxon>Ecdysozoa</taxon>
        <taxon>Arthropoda</taxon>
        <taxon>Hexapoda</taxon>
        <taxon>Insecta</taxon>
        <taxon>Pterygota</taxon>
        <taxon>Neoptera</taxon>
        <taxon>Endopterygota</taxon>
        <taxon>Coleoptera</taxon>
        <taxon>Polyphaga</taxon>
        <taxon>Cucujiformia</taxon>
        <taxon>Curculionidae</taxon>
        <taxon>Dryophthorinae</taxon>
        <taxon>Sitophilus</taxon>
    </lineage>
</organism>
<dbReference type="InterPro" id="IPR026534">
    <property type="entry name" value="PRRC1"/>
</dbReference>
<dbReference type="OrthoDB" id="4968544at2759"/>
<feature type="compositionally biased region" description="Low complexity" evidence="1">
    <location>
        <begin position="24"/>
        <end position="41"/>
    </location>
</feature>
<gene>
    <name evidence="3" type="primary">LOC115888409</name>
</gene>
<protein>
    <submittedName>
        <fullName evidence="3">Protein PRRC1-like isoform X1</fullName>
    </submittedName>
</protein>
<dbReference type="KEGG" id="soy:115888409"/>
<evidence type="ECO:0000256" key="1">
    <source>
        <dbReference type="SAM" id="MobiDB-lite"/>
    </source>
</evidence>
<accession>A0A6J2YLH1</accession>
<evidence type="ECO:0000313" key="3">
    <source>
        <dbReference type="RefSeq" id="XP_030764004.1"/>
    </source>
</evidence>
<dbReference type="PANTHER" id="PTHR23276">
    <property type="entry name" value="PROTEIN PRRC1"/>
    <property type="match status" value="1"/>
</dbReference>
<name>A0A6J2YLH1_SITOR</name>
<proteinExistence type="predicted"/>
<reference evidence="3" key="1">
    <citation type="submission" date="2025-08" db="UniProtKB">
        <authorList>
            <consortium name="RefSeq"/>
        </authorList>
    </citation>
    <scope>IDENTIFICATION</scope>
    <source>
        <tissue evidence="3">Gonads</tissue>
    </source>
</reference>
<dbReference type="InterPro" id="IPR029001">
    <property type="entry name" value="ITPase-like_fam"/>
</dbReference>
<dbReference type="GO" id="GO:0034237">
    <property type="term" value="F:protein kinase A regulatory subunit binding"/>
    <property type="evidence" value="ECO:0007669"/>
    <property type="project" value="TreeGrafter"/>
</dbReference>
<dbReference type="Proteomes" id="UP000504635">
    <property type="component" value="Unplaced"/>
</dbReference>
<feature type="region of interest" description="Disordered" evidence="1">
    <location>
        <begin position="1"/>
        <end position="41"/>
    </location>
</feature>
<dbReference type="RefSeq" id="XP_030764004.1">
    <property type="nucleotide sequence ID" value="XM_030908144.1"/>
</dbReference>
<sequence length="351" mass="38278">MEKDDSNGSSFEIIDKPGNDQANGSDRTGSSSRTSTSSFVTSPCSVNVTTGNLLSNVAPPTTLPDFQLWNSPASTAISTESTTHLNTVVTAAPIIVNQFPSPQFSAAIPPNKGIPQEQLLKRTVLIEAEEASSSGFFGFVKDALSSQVVSKMVEKAKSSVDSIITTLDPQMSEYIYSDGDLKIIVTSEEEDIIGAIREATYAVFGKAWVQGLTDVPFEKTQAVGFDKAIKNLEAKLAFSLQLKNIPTVAIENVLIKQGKIWHDVSILILRDLDNQINLQTLSQSVPVPVRKFLGPEVADIDIENKLAEYLKNVPCWQEEVSGVTRKEILTLAAKVLFKVYKDNLPRRSESK</sequence>
<dbReference type="InParanoid" id="A0A6J2YLH1"/>
<dbReference type="SUPFAM" id="SSF52972">
    <property type="entry name" value="ITPase-like"/>
    <property type="match status" value="1"/>
</dbReference>